<dbReference type="GO" id="GO:0141221">
    <property type="term" value="F:histone deacetylase activity, hydrolytic mechanism"/>
    <property type="evidence" value="ECO:0007669"/>
    <property type="project" value="UniProtKB-EC"/>
</dbReference>
<feature type="region of interest" description="Disordered" evidence="15">
    <location>
        <begin position="1"/>
        <end position="74"/>
    </location>
</feature>
<dbReference type="InterPro" id="IPR000286">
    <property type="entry name" value="HDACs"/>
</dbReference>
<evidence type="ECO:0000256" key="10">
    <source>
        <dbReference type="ARBA" id="ARBA00022853"/>
    </source>
</evidence>
<keyword evidence="11" id="KW-0805">Transcription regulation</keyword>
<dbReference type="EMBL" id="EF676281">
    <property type="protein sequence ID" value="ABR16194.1"/>
    <property type="molecule type" value="mRNA"/>
</dbReference>
<evidence type="ECO:0000256" key="14">
    <source>
        <dbReference type="ARBA" id="ARBA00049416"/>
    </source>
</evidence>
<dbReference type="OMA" id="VCGEHRE"/>
<keyword evidence="8" id="KW-0378">Hydrolase</keyword>
<dbReference type="Pfam" id="PF00850">
    <property type="entry name" value="Hist_deacetyl"/>
    <property type="match status" value="1"/>
</dbReference>
<dbReference type="PRINTS" id="PR01270">
    <property type="entry name" value="HDASUPER"/>
</dbReference>
<evidence type="ECO:0000256" key="13">
    <source>
        <dbReference type="ARBA" id="ARBA00023242"/>
    </source>
</evidence>
<evidence type="ECO:0000256" key="7">
    <source>
        <dbReference type="ARBA" id="ARBA00022771"/>
    </source>
</evidence>
<evidence type="ECO:0000313" key="17">
    <source>
        <dbReference type="EMBL" id="ABR16194.1"/>
    </source>
</evidence>
<dbReference type="SUPFAM" id="SSF52768">
    <property type="entry name" value="Arginase/deacetylase"/>
    <property type="match status" value="1"/>
</dbReference>
<evidence type="ECO:0000256" key="5">
    <source>
        <dbReference type="ARBA" id="ARBA00022491"/>
    </source>
</evidence>
<evidence type="ECO:0000256" key="8">
    <source>
        <dbReference type="ARBA" id="ARBA00022801"/>
    </source>
</evidence>
<organism evidence="17">
    <name type="scientific">Picea sitchensis</name>
    <name type="common">Sitka spruce</name>
    <name type="synonym">Pinus sitchensis</name>
    <dbReference type="NCBI Taxonomy" id="3332"/>
    <lineage>
        <taxon>Eukaryota</taxon>
        <taxon>Viridiplantae</taxon>
        <taxon>Streptophyta</taxon>
        <taxon>Embryophyta</taxon>
        <taxon>Tracheophyta</taxon>
        <taxon>Spermatophyta</taxon>
        <taxon>Pinopsida</taxon>
        <taxon>Pinidae</taxon>
        <taxon>Conifers I</taxon>
        <taxon>Pinales</taxon>
        <taxon>Pinaceae</taxon>
        <taxon>Picea</taxon>
    </lineage>
</organism>
<keyword evidence="10" id="KW-0156">Chromatin regulator</keyword>
<reference evidence="17" key="1">
    <citation type="submission" date="2007-06" db="EMBL/GenBank/DDBJ databases">
        <title>Full length cDNA sequences from Sitka Spruce (Picea sitchensis).</title>
        <authorList>
            <person name="Ralph S.G."/>
            <person name="Chun H.E."/>
            <person name="Liao N."/>
            <person name="Ali J."/>
            <person name="Reid K."/>
            <person name="Kolosova N."/>
            <person name="Cooper N."/>
            <person name="Cullis C."/>
            <person name="Jancsik S."/>
            <person name="Moore R."/>
            <person name="Mayo M."/>
            <person name="Wagner S."/>
            <person name="Holt R.A."/>
            <person name="Jones S.J.M."/>
            <person name="Marra M.A."/>
            <person name="Ritland C.E."/>
            <person name="Ritland K."/>
            <person name="Bohlmann J."/>
        </authorList>
    </citation>
    <scope>NUCLEOTIDE SEQUENCE</scope>
    <source>
        <tissue evidence="17">Green portion of the leader tissue</tissue>
    </source>
</reference>
<evidence type="ECO:0000256" key="11">
    <source>
        <dbReference type="ARBA" id="ARBA00023015"/>
    </source>
</evidence>
<keyword evidence="13" id="KW-0539">Nucleus</keyword>
<dbReference type="GO" id="GO:0008270">
    <property type="term" value="F:zinc ion binding"/>
    <property type="evidence" value="ECO:0007669"/>
    <property type="project" value="UniProtKB-KW"/>
</dbReference>
<evidence type="ECO:0000256" key="2">
    <source>
        <dbReference type="ARBA" id="ARBA00004123"/>
    </source>
</evidence>
<dbReference type="InterPro" id="IPR037138">
    <property type="entry name" value="His_deacetylse_dom_sf"/>
</dbReference>
<dbReference type="InterPro" id="IPR001876">
    <property type="entry name" value="Znf_RanBP2"/>
</dbReference>
<dbReference type="EC" id="3.5.1.98" evidence="4"/>
<feature type="compositionally biased region" description="Acidic residues" evidence="15">
    <location>
        <begin position="41"/>
        <end position="74"/>
    </location>
</feature>
<keyword evidence="12" id="KW-0804">Transcription</keyword>
<keyword evidence="5" id="KW-0678">Repressor</keyword>
<dbReference type="InterPro" id="IPR023696">
    <property type="entry name" value="Ureohydrolase_dom_sf"/>
</dbReference>
<evidence type="ECO:0000256" key="1">
    <source>
        <dbReference type="ARBA" id="ARBA00001947"/>
    </source>
</evidence>
<evidence type="ECO:0000256" key="6">
    <source>
        <dbReference type="ARBA" id="ARBA00022723"/>
    </source>
</evidence>
<dbReference type="GO" id="GO:0005737">
    <property type="term" value="C:cytoplasm"/>
    <property type="evidence" value="ECO:0007669"/>
    <property type="project" value="UniProtKB-ARBA"/>
</dbReference>
<protein>
    <recommendedName>
        <fullName evidence="4">histone deacetylase</fullName>
        <ecNumber evidence="4">3.5.1.98</ecNumber>
    </recommendedName>
</protein>
<dbReference type="GO" id="GO:0040029">
    <property type="term" value="P:epigenetic regulation of gene expression"/>
    <property type="evidence" value="ECO:0007669"/>
    <property type="project" value="TreeGrafter"/>
</dbReference>
<comment type="catalytic activity">
    <reaction evidence="14">
        <text>N(6)-acetyl-L-lysyl-[histone] + H2O = L-lysyl-[histone] + acetate</text>
        <dbReference type="Rhea" id="RHEA:58196"/>
        <dbReference type="Rhea" id="RHEA-COMP:9845"/>
        <dbReference type="Rhea" id="RHEA-COMP:11338"/>
        <dbReference type="ChEBI" id="CHEBI:15377"/>
        <dbReference type="ChEBI" id="CHEBI:29969"/>
        <dbReference type="ChEBI" id="CHEBI:30089"/>
        <dbReference type="ChEBI" id="CHEBI:61930"/>
        <dbReference type="EC" id="3.5.1.98"/>
    </reaction>
    <physiologicalReaction direction="left-to-right" evidence="14">
        <dbReference type="Rhea" id="RHEA:58197"/>
    </physiologicalReaction>
</comment>
<accession>B8LKL4</accession>
<dbReference type="PANTHER" id="PTHR10625">
    <property type="entry name" value="HISTONE DEACETYLASE HDAC1-RELATED"/>
    <property type="match status" value="1"/>
</dbReference>
<dbReference type="AlphaFoldDB" id="B8LKL4"/>
<sequence>MINNFPMAAEQNSQLPEKGECMVEQNGWHHKHELELSSESSMDDDQLCENDGEADDKEEDYSDDENDGTIEDADPVLPVCLNIDGRIEHTQNFDAASSREDSMLVDSSEGDKLQGTVDFRQNSLSSEGEQVHGRTLDELLALYGQEGSLADDEDDNGWSPYGVFAVRKKWFCINCTMPNLDEALHCDLCGEYRESGILNEGYLSPQFAPAEVSSSSQLSLEMPENGNEVATYITPTPTSTTGESSTLSLSERRTVIGFDPRMLLHSEVQMKSHPHPERPDRLRAIAASLRAAGVFPAKLFPIPAREVTLEELQKIHSPQHVSSVETTSCRLSSYFTADTYTNEHSALAARLAAGLCAYLATEVMTGQVQNGFALVRPPGHHAGITDVMGFCLHNNAAIAARAAQAAGAKKVLIVDWDVHHGNGTQEIFEHDNSVLYISLHRHEGGRFYPGTGAANEVGSLDGEGFSVNIPWKHGGVGDEDYIFTFQHVVLLIAEQFAPDLTIISAGFDAAKGDPLGGCEVTPFGFAYMTKMLSDLFEGKLLVILEGGYNLRSISASATAVVKVLLGENMGFVTDDIKPSKSCLETLLEVLEIQSHYWPILNGNYVQLRTQWEALYPTKKDVQYLEVERVPVHSTSEEQILRSVSPDLS</sequence>
<dbReference type="PANTHER" id="PTHR10625:SF5">
    <property type="entry name" value="HISTONE DEACETYLASE"/>
    <property type="match status" value="1"/>
</dbReference>
<dbReference type="GO" id="GO:0000118">
    <property type="term" value="C:histone deacetylase complex"/>
    <property type="evidence" value="ECO:0007669"/>
    <property type="project" value="TreeGrafter"/>
</dbReference>
<evidence type="ECO:0000256" key="12">
    <source>
        <dbReference type="ARBA" id="ARBA00023163"/>
    </source>
</evidence>
<name>B8LKL4_PICSI</name>
<keyword evidence="7" id="KW-0863">Zinc-finger</keyword>
<keyword evidence="9" id="KW-0862">Zinc</keyword>
<evidence type="ECO:0000259" key="16">
    <source>
        <dbReference type="PROSITE" id="PS01358"/>
    </source>
</evidence>
<dbReference type="FunFam" id="3.40.800.20:FF:000014">
    <property type="entry name" value="Histone deacetylase 15"/>
    <property type="match status" value="1"/>
</dbReference>
<dbReference type="PROSITE" id="PS01358">
    <property type="entry name" value="ZF_RANBP2_1"/>
    <property type="match status" value="1"/>
</dbReference>
<dbReference type="InterPro" id="IPR023801">
    <property type="entry name" value="His_deacetylse_dom"/>
</dbReference>
<comment type="subcellular location">
    <subcellularLocation>
        <location evidence="2">Nucleus</location>
    </subcellularLocation>
</comment>
<dbReference type="CDD" id="cd09992">
    <property type="entry name" value="HDAC_classII"/>
    <property type="match status" value="1"/>
</dbReference>
<evidence type="ECO:0000256" key="3">
    <source>
        <dbReference type="ARBA" id="ARBA00007738"/>
    </source>
</evidence>
<evidence type="ECO:0000256" key="15">
    <source>
        <dbReference type="SAM" id="MobiDB-lite"/>
    </source>
</evidence>
<dbReference type="Gene3D" id="3.40.800.20">
    <property type="entry name" value="Histone deacetylase domain"/>
    <property type="match status" value="1"/>
</dbReference>
<evidence type="ECO:0000256" key="9">
    <source>
        <dbReference type="ARBA" id="ARBA00022833"/>
    </source>
</evidence>
<comment type="cofactor">
    <cofactor evidence="1">
        <name>Zn(2+)</name>
        <dbReference type="ChEBI" id="CHEBI:29105"/>
    </cofactor>
</comment>
<keyword evidence="6" id="KW-0479">Metal-binding</keyword>
<proteinExistence type="evidence at transcript level"/>
<comment type="similarity">
    <text evidence="3">Belongs to the histone deacetylase family. HD type 2 subfamily.</text>
</comment>
<evidence type="ECO:0000256" key="4">
    <source>
        <dbReference type="ARBA" id="ARBA00012111"/>
    </source>
</evidence>
<feature type="domain" description="RanBP2-type" evidence="16">
    <location>
        <begin position="170"/>
        <end position="189"/>
    </location>
</feature>